<evidence type="ECO:0008006" key="3">
    <source>
        <dbReference type="Google" id="ProtNLM"/>
    </source>
</evidence>
<dbReference type="SUPFAM" id="SSF55729">
    <property type="entry name" value="Acyl-CoA N-acyltransferases (Nat)"/>
    <property type="match status" value="1"/>
</dbReference>
<evidence type="ECO:0000313" key="2">
    <source>
        <dbReference type="Proteomes" id="UP001549749"/>
    </source>
</evidence>
<accession>A0ABV2TDJ7</accession>
<dbReference type="PANTHER" id="PTHR41368">
    <property type="entry name" value="PROTEIN YGHO"/>
    <property type="match status" value="1"/>
</dbReference>
<dbReference type="InterPro" id="IPR039968">
    <property type="entry name" value="BcerS-like"/>
</dbReference>
<evidence type="ECO:0000313" key="1">
    <source>
        <dbReference type="EMBL" id="MET7001101.1"/>
    </source>
</evidence>
<sequence>MELIIVDNEQKARQFIAAHVALNKQLPQWIRPLDKDVNDVFDVKKNKAFRHGECIRWILKDDHGALIGRIAAFVNKKYKNKGDEQPTGGVGFFDCINDQAAANLLFDTAKNWLLEKGMGAMDGPINFGERDRWWGLLTEGFHEPLYCMNFNPPYYQQLLENYGFQPFFHQVCFALKVRAQLQDKFYVRHAQLAADPAYSARHIRKKELEKFVEDFCFIYNKAWAQHAGGKDITKEKAMIMFKQLAMVMDEKLVWFIYHNNEPIGCWLNLPDLNQYFKHLNGQFGLLRKLQFLYLKWTGNSKKFIGLLFGIIPEFQGMGADAYMIVEGAKLIQDKLPYEDYEMQWIGDFNTKMINVAESLGTFRNRQLTTYRYLFDRTKPFKRHPFL</sequence>
<dbReference type="InterPro" id="IPR016181">
    <property type="entry name" value="Acyl_CoA_acyltransferase"/>
</dbReference>
<gene>
    <name evidence="1" type="ORF">ABR189_27210</name>
</gene>
<organism evidence="1 2">
    <name type="scientific">Chitinophaga defluvii</name>
    <dbReference type="NCBI Taxonomy" id="3163343"/>
    <lineage>
        <taxon>Bacteria</taxon>
        <taxon>Pseudomonadati</taxon>
        <taxon>Bacteroidota</taxon>
        <taxon>Chitinophagia</taxon>
        <taxon>Chitinophagales</taxon>
        <taxon>Chitinophagaceae</taxon>
        <taxon>Chitinophaga</taxon>
    </lineage>
</organism>
<name>A0ABV2TDJ7_9BACT</name>
<dbReference type="PANTHER" id="PTHR41368:SF1">
    <property type="entry name" value="PROTEIN YGHO"/>
    <property type="match status" value="1"/>
</dbReference>
<dbReference type="RefSeq" id="WP_354663674.1">
    <property type="nucleotide sequence ID" value="NZ_JBEXAC010000003.1"/>
</dbReference>
<proteinExistence type="predicted"/>
<reference evidence="1 2" key="1">
    <citation type="submission" date="2024-06" db="EMBL/GenBank/DDBJ databases">
        <title>Chitinophaga defluvii sp. nov., isolated from municipal sewage.</title>
        <authorList>
            <person name="Zhang L."/>
        </authorList>
    </citation>
    <scope>NUCLEOTIDE SEQUENCE [LARGE SCALE GENOMIC DNA]</scope>
    <source>
        <strain evidence="1 2">H8</strain>
    </source>
</reference>
<protein>
    <recommendedName>
        <fullName evidence="3">N-acetyltransferase domain-containing protein</fullName>
    </recommendedName>
</protein>
<dbReference type="EMBL" id="JBEXAC010000003">
    <property type="protein sequence ID" value="MET7001101.1"/>
    <property type="molecule type" value="Genomic_DNA"/>
</dbReference>
<comment type="caution">
    <text evidence="1">The sequence shown here is derived from an EMBL/GenBank/DDBJ whole genome shotgun (WGS) entry which is preliminary data.</text>
</comment>
<dbReference type="Proteomes" id="UP001549749">
    <property type="component" value="Unassembled WGS sequence"/>
</dbReference>
<keyword evidence="2" id="KW-1185">Reference proteome</keyword>